<keyword evidence="2" id="KW-1185">Reference proteome</keyword>
<gene>
    <name evidence="1" type="ORF">H6D15_02665</name>
</gene>
<dbReference type="Pfam" id="PF03237">
    <property type="entry name" value="Terminase_6N"/>
    <property type="match status" value="1"/>
</dbReference>
<name>A0AA41DA33_9BACT</name>
<proteinExistence type="predicted"/>
<accession>A0AA41DA33</accession>
<organism evidence="1 2">
    <name type="scientific">Caecibacteroides pullorum</name>
    <dbReference type="NCBI Taxonomy" id="2725562"/>
    <lineage>
        <taxon>Bacteria</taxon>
        <taxon>Pseudomonadati</taxon>
        <taxon>Bacteroidota</taxon>
        <taxon>Bacteroidia</taxon>
        <taxon>Bacteroidales</taxon>
        <taxon>Bacteroidaceae</taxon>
        <taxon>Caecibacteroides</taxon>
    </lineage>
</organism>
<comment type="caution">
    <text evidence="1">The sequence shown here is derived from an EMBL/GenBank/DDBJ whole genome shotgun (WGS) entry which is preliminary data.</text>
</comment>
<reference evidence="1 2" key="1">
    <citation type="journal article" date="2021" name="Sci. Rep.">
        <title>The distribution of antibiotic resistance genes in chicken gut microbiota commensals.</title>
        <authorList>
            <person name="Juricova H."/>
            <person name="Matiasovicova J."/>
            <person name="Kubasova T."/>
            <person name="Cejkova D."/>
            <person name="Rychlik I."/>
        </authorList>
    </citation>
    <scope>NUCLEOTIDE SEQUENCE [LARGE SCALE GENOMIC DNA]</scope>
    <source>
        <strain evidence="1 2">An421</strain>
    </source>
</reference>
<protein>
    <submittedName>
        <fullName evidence="1">Heat-shock protein Hsp70</fullName>
    </submittedName>
</protein>
<evidence type="ECO:0000313" key="2">
    <source>
        <dbReference type="Proteomes" id="UP000698924"/>
    </source>
</evidence>
<evidence type="ECO:0000313" key="1">
    <source>
        <dbReference type="EMBL" id="MBM6856515.1"/>
    </source>
</evidence>
<dbReference type="EMBL" id="JACJMO010000002">
    <property type="protein sequence ID" value="MBM6856515.1"/>
    <property type="molecule type" value="Genomic_DNA"/>
</dbReference>
<sequence length="503" mass="57293">MHQGNATLEGHIVSKKYRICFNPDKDDAVFLLPRKAERLQNKQTKDRSDKKKHFIKSIVPYGECIVNCIQVEGGYYLAGKELRPTHNSEIISRSFPAYALGYNPNLKIVGTSYSANLAEQFSRSIQRVIDSPEYQSIFPDTYLNGSNVRTDVRGYLRNVDIFETVGHKGFYKAVGVGGSLTGTPVDIAIIDDPIKDAMTAYSPVSRERVWDWYTSVLLTRLHNASNQLFIMTRWHEDDLAGRILKKEPDKWTVLSIPAIRESLDDGNDFDPRKVGEALWPGRHSLERLLDARNRSPRFFSALYQQHPTIEGGNIIKEQWFRHISLFEFNKKRQGEPVTFFVDTAYTEKTSNDPTGILGSCMIDNNIYIVCAKKVNMKFPELCRFLPSYVRDNGYGRGSSVRIEPKANGLSVIDQLYESTNLNVTSTPSPKDSKETRLNASSPYVESGRVWLVDGDWNDLFVDEVCGFPAKPHDEFVDLLCYSIDYHHAEGKVMSEEEILRDFL</sequence>
<dbReference type="AlphaFoldDB" id="A0AA41DA33"/>
<dbReference type="Proteomes" id="UP000698924">
    <property type="component" value="Unassembled WGS sequence"/>
</dbReference>